<gene>
    <name evidence="2" type="ORF">GX50_08477</name>
</gene>
<dbReference type="PANTHER" id="PTHR42105:SF1">
    <property type="entry name" value="TRANSALDOLASE"/>
    <property type="match status" value="1"/>
</dbReference>
<feature type="region of interest" description="Disordered" evidence="1">
    <location>
        <begin position="833"/>
        <end position="973"/>
    </location>
</feature>
<feature type="compositionally biased region" description="Basic and acidic residues" evidence="1">
    <location>
        <begin position="62"/>
        <end position="73"/>
    </location>
</feature>
<feature type="compositionally biased region" description="Polar residues" evidence="1">
    <location>
        <begin position="195"/>
        <end position="216"/>
    </location>
</feature>
<comment type="caution">
    <text evidence="2">The sequence shown here is derived from an EMBL/GenBank/DDBJ whole genome shotgun (WGS) entry which is preliminary data.</text>
</comment>
<feature type="compositionally biased region" description="Low complexity" evidence="1">
    <location>
        <begin position="315"/>
        <end position="330"/>
    </location>
</feature>
<feature type="compositionally biased region" description="Polar residues" evidence="1">
    <location>
        <begin position="1591"/>
        <end position="1600"/>
    </location>
</feature>
<feature type="compositionally biased region" description="Polar residues" evidence="1">
    <location>
        <begin position="1414"/>
        <end position="1430"/>
    </location>
</feature>
<feature type="compositionally biased region" description="Polar residues" evidence="1">
    <location>
        <begin position="1381"/>
        <end position="1390"/>
    </location>
</feature>
<feature type="region of interest" description="Disordered" evidence="1">
    <location>
        <begin position="1262"/>
        <end position="1340"/>
    </location>
</feature>
<feature type="region of interest" description="Disordered" evidence="1">
    <location>
        <begin position="735"/>
        <end position="775"/>
    </location>
</feature>
<feature type="compositionally biased region" description="Low complexity" evidence="1">
    <location>
        <begin position="1401"/>
        <end position="1413"/>
    </location>
</feature>
<feature type="compositionally biased region" description="Polar residues" evidence="1">
    <location>
        <begin position="557"/>
        <end position="567"/>
    </location>
</feature>
<feature type="region of interest" description="Disordered" evidence="1">
    <location>
        <begin position="118"/>
        <end position="348"/>
    </location>
</feature>
<feature type="compositionally biased region" description="Basic and acidic residues" evidence="1">
    <location>
        <begin position="501"/>
        <end position="512"/>
    </location>
</feature>
<feature type="compositionally biased region" description="Basic and acidic residues" evidence="1">
    <location>
        <begin position="177"/>
        <end position="189"/>
    </location>
</feature>
<reference evidence="2 3" key="1">
    <citation type="submission" date="2017-10" db="EMBL/GenBank/DDBJ databases">
        <title>Comparative genomics in systemic dimorphic fungi from Ajellomycetaceae.</title>
        <authorList>
            <person name="Munoz J.F."/>
            <person name="Mcewen J.G."/>
            <person name="Clay O.K."/>
            <person name="Cuomo C.A."/>
        </authorList>
    </citation>
    <scope>NUCLEOTIDE SEQUENCE [LARGE SCALE GENOMIC DNA]</scope>
    <source>
        <strain evidence="2 3">UAMH4076</strain>
    </source>
</reference>
<dbReference type="VEuPathDB" id="FungiDB:EMCG_02771"/>
<dbReference type="PANTHER" id="PTHR42105">
    <property type="entry name" value="DIM2-ASSOCIATED PROTEIN 1"/>
    <property type="match status" value="1"/>
</dbReference>
<feature type="compositionally biased region" description="Basic and acidic residues" evidence="1">
    <location>
        <begin position="438"/>
        <end position="454"/>
    </location>
</feature>
<dbReference type="Proteomes" id="UP000226031">
    <property type="component" value="Unassembled WGS sequence"/>
</dbReference>
<accession>A0A2B7Z7I4</accession>
<keyword evidence="3" id="KW-1185">Reference proteome</keyword>
<feature type="compositionally biased region" description="Basic and acidic residues" evidence="1">
    <location>
        <begin position="283"/>
        <end position="300"/>
    </location>
</feature>
<feature type="compositionally biased region" description="Polar residues" evidence="1">
    <location>
        <begin position="1516"/>
        <end position="1527"/>
    </location>
</feature>
<evidence type="ECO:0000256" key="1">
    <source>
        <dbReference type="SAM" id="MobiDB-lite"/>
    </source>
</evidence>
<feature type="compositionally biased region" description="Basic and acidic residues" evidence="1">
    <location>
        <begin position="690"/>
        <end position="699"/>
    </location>
</feature>
<evidence type="ECO:0000313" key="3">
    <source>
        <dbReference type="Proteomes" id="UP000226031"/>
    </source>
</evidence>
<feature type="compositionally biased region" description="Basic and acidic residues" evidence="1">
    <location>
        <begin position="632"/>
        <end position="647"/>
    </location>
</feature>
<feature type="compositionally biased region" description="Polar residues" evidence="1">
    <location>
        <begin position="677"/>
        <end position="687"/>
    </location>
</feature>
<feature type="compositionally biased region" description="Acidic residues" evidence="1">
    <location>
        <begin position="1331"/>
        <end position="1340"/>
    </location>
</feature>
<feature type="compositionally biased region" description="Low complexity" evidence="1">
    <location>
        <begin position="837"/>
        <end position="856"/>
    </location>
</feature>
<feature type="compositionally biased region" description="Basic and acidic residues" evidence="1">
    <location>
        <begin position="379"/>
        <end position="388"/>
    </location>
</feature>
<feature type="compositionally biased region" description="Polar residues" evidence="1">
    <location>
        <begin position="334"/>
        <end position="348"/>
    </location>
</feature>
<feature type="region of interest" description="Disordered" evidence="1">
    <location>
        <begin position="1"/>
        <end position="105"/>
    </location>
</feature>
<feature type="compositionally biased region" description="Polar residues" evidence="1">
    <location>
        <begin position="701"/>
        <end position="713"/>
    </location>
</feature>
<feature type="region of interest" description="Disordered" evidence="1">
    <location>
        <begin position="379"/>
        <end position="720"/>
    </location>
</feature>
<feature type="compositionally biased region" description="Polar residues" evidence="1">
    <location>
        <begin position="1623"/>
        <end position="1632"/>
    </location>
</feature>
<protein>
    <submittedName>
        <fullName evidence="2">Uncharacterized protein</fullName>
    </submittedName>
</protein>
<feature type="compositionally biased region" description="Low complexity" evidence="1">
    <location>
        <begin position="940"/>
        <end position="951"/>
    </location>
</feature>
<sequence>MGVNTRKPTLPAPTDSSFLDTTGGSATGTDLATDLSRRTDKTSYSIPDDGSPITISTRRRSQNRDRDREDSKLSRTSHHSQTSLLIEYFEGGKKGGGLNSRPSVRVKVTPSAARKLRDQNDHIQISESGGGRKASYTKRISLGTPTRTREITEGAADDLSASSIASLADEAGATRRSPLEIEFSRDSELSARYIQPTSDISSMPQDSMLEGSTSMSHARRQRSHSVSGDEDHEQHRFPEMLKTPSRRRSRSLSRERIAHKAAEKLSAVPRDVARNKHRHNREKSRSRSVSKEFLEPEGKSSRRRSGKHREKDLASAESSLLSNSALSPKLKSGDQYSFRSGTSKSSLNNPRLLETVEDAIRRLILPELKELKKDQKVHANRNQFERDTNGSLGSGSIGSRDELGRRLSKHASAPDVTKPRVIVSNGSKDPPVVISDGYSRRSKESRREKPREPQYVKSYTRRLSEDSYASDETIQRKKSKGLRDAEAAAIVGTALTSAALKHHDSKSSLDKRERRKKHNKSRSRSGSINETELMFQKHGVPPMPLRSEIDSELTRESLLSQRTTGTETPLHGEVARRSLHDVGSPVSRTPTQTPRGLAHESKSNEALSAKGLSAHSQSRSPTLDEDITPTKAETHPADHTYLDHFDESTNEYTGRALSPIQSVASYRDDDSDIGEETGQQADSSGSVSRDFPEPGHRLSIDSLSSAPSTNLARSTRPADYEEKRKAFLAHKDESGVELGYGETPRTSKHERWTDSRLDESDEYRHSLDQDSLDDSRVDAHRMTSYTDDSFDDPFTPGQQVAQGAAANAEYVYTPNAVESAVASLHDPSVVDMSSLQSSRISASGSPSRRQSQSPGSYNGAQRGLVEASHGSPLKQRQDASSPEEKSFQKRMGATSPPQSVEDSSDEQPHFGATALPGAGSPIPEIGHIPDSEGSEINTNPSIIQGPIGGIPHENRDHWPYNPTPPRSKGNAIDLEPNIDEIEPQGHLAEPASPNAGTGQGPYTSTNFNEPFYGGGYEDAYPSGNKVEPGQTRYFYPDHLLTPPGVKDEGYISGANPRSPSLATPEPRGKRFESFDNKIVELTILSGRDDPFTETHKRHLSGYSHGMPSPLYDSSTGHGIDRIQSKDIVALMDHLTVRDAQRNARDTEILVTLVRSAAEMRNSFEDMKNFVAQQDELLIDANEKQHDRTQKVVGGPRPQPLGISRTPRQTSVDDDDERSKTKNVFKRALKGLSLKGSNDLTRVEDMLVHLLLEVEALRAAQEGRAPGTGGANSNENFRELGQDGYEPEGQAGTSSTGGGDQSGFSNSPRLAGDMKATSTRRGSDHRISPVIEGDEDLEPLTPDEQDLLDQQAATDAQLMGRHKRGGSAPLGTPPRVPLASGALSTDTTPKMSNEKSRKHKSSSSSFFPKISRWSKTTASSMGENIRNSIQTGRKDRHSSELSRSGSDLGQDRYNAGEYYDHRGDDRLRSNTSLDQRQENRPSSPLVPSQLSEYPKYQAHRDSLNLQHPQPRQGPTGRYQSQLESQAQTFIPPVALNSEAWASNPSLGRMTPNPKAPGSDGGYSDMSSTSGRRNAPSRQPKIKDEGPLVPQRPQGNGESQLTYAERMATRGSRQSNSDAAHGSPIRSSANNSIPQRKPTGPRPITSTGYPKRQQYRGSPQQIDDDDY</sequence>
<organism evidence="2 3">
    <name type="scientific">[Emmonsia] crescens</name>
    <dbReference type="NCBI Taxonomy" id="73230"/>
    <lineage>
        <taxon>Eukaryota</taxon>
        <taxon>Fungi</taxon>
        <taxon>Dikarya</taxon>
        <taxon>Ascomycota</taxon>
        <taxon>Pezizomycotina</taxon>
        <taxon>Eurotiomycetes</taxon>
        <taxon>Eurotiomycetidae</taxon>
        <taxon>Onygenales</taxon>
        <taxon>Ajellomycetaceae</taxon>
        <taxon>Emergomyces</taxon>
    </lineage>
</organism>
<feature type="compositionally biased region" description="Polar residues" evidence="1">
    <location>
        <begin position="14"/>
        <end position="30"/>
    </location>
</feature>
<feature type="compositionally biased region" description="Basic residues" evidence="1">
    <location>
        <begin position="513"/>
        <end position="523"/>
    </location>
</feature>
<feature type="compositionally biased region" description="Low complexity" evidence="1">
    <location>
        <begin position="157"/>
        <end position="171"/>
    </location>
</feature>
<dbReference type="EMBL" id="PDND01000321">
    <property type="protein sequence ID" value="PGH28777.1"/>
    <property type="molecule type" value="Genomic_DNA"/>
</dbReference>
<name>A0A2B7Z7I4_9EURO</name>
<feature type="compositionally biased region" description="Basic and acidic residues" evidence="1">
    <location>
        <begin position="1457"/>
        <end position="1467"/>
    </location>
</feature>
<feature type="region of interest" description="Disordered" evidence="1">
    <location>
        <begin position="1183"/>
        <end position="1219"/>
    </location>
</feature>
<proteinExistence type="predicted"/>
<feature type="compositionally biased region" description="Basic and acidic residues" evidence="1">
    <location>
        <begin position="227"/>
        <end position="239"/>
    </location>
</feature>
<feature type="compositionally biased region" description="Polar residues" evidence="1">
    <location>
        <begin position="1468"/>
        <end position="1490"/>
    </location>
</feature>
<feature type="region of interest" description="Disordered" evidence="1">
    <location>
        <begin position="1357"/>
        <end position="1665"/>
    </location>
</feature>
<feature type="compositionally biased region" description="Basic and acidic residues" evidence="1">
    <location>
        <begin position="252"/>
        <end position="263"/>
    </location>
</feature>
<evidence type="ECO:0000313" key="2">
    <source>
        <dbReference type="EMBL" id="PGH28777.1"/>
    </source>
</evidence>
<feature type="compositionally biased region" description="Basic and acidic residues" evidence="1">
    <location>
        <begin position="745"/>
        <end position="775"/>
    </location>
</feature>